<dbReference type="Gene3D" id="1.10.510.10">
    <property type="entry name" value="Transferase(Phosphotransferase) domain 1"/>
    <property type="match status" value="2"/>
</dbReference>
<dbReference type="PROSITE" id="PS50035">
    <property type="entry name" value="PLD"/>
    <property type="match status" value="1"/>
</dbReference>
<evidence type="ECO:0000256" key="4">
    <source>
        <dbReference type="PROSITE-ProRule" id="PRU10141"/>
    </source>
</evidence>
<evidence type="ECO:0000256" key="5">
    <source>
        <dbReference type="SAM" id="MobiDB-lite"/>
    </source>
</evidence>
<proteinExistence type="predicted"/>
<keyword evidence="2 4" id="KW-0547">Nucleotide-binding</keyword>
<dbReference type="AlphaFoldDB" id="A0A139AEC9"/>
<feature type="region of interest" description="Disordered" evidence="5">
    <location>
        <begin position="1"/>
        <end position="25"/>
    </location>
</feature>
<evidence type="ECO:0000313" key="9">
    <source>
        <dbReference type="Proteomes" id="UP000070544"/>
    </source>
</evidence>
<dbReference type="PRINTS" id="PR00109">
    <property type="entry name" value="TYRKINASE"/>
</dbReference>
<dbReference type="EMBL" id="KQ965764">
    <property type="protein sequence ID" value="KXS15176.1"/>
    <property type="molecule type" value="Genomic_DNA"/>
</dbReference>
<feature type="domain" description="Protein kinase" evidence="6">
    <location>
        <begin position="365"/>
        <end position="623"/>
    </location>
</feature>
<dbReference type="PROSITE" id="PS00108">
    <property type="entry name" value="PROTEIN_KINASE_ST"/>
    <property type="match status" value="1"/>
</dbReference>
<dbReference type="PANTHER" id="PTHR44329">
    <property type="entry name" value="SERINE/THREONINE-PROTEIN KINASE TNNI3K-RELATED"/>
    <property type="match status" value="1"/>
</dbReference>
<name>A0A139AEC9_GONPJ</name>
<dbReference type="InterPro" id="IPR051681">
    <property type="entry name" value="Ser/Thr_Kinases-Pseudokinases"/>
</dbReference>
<sequence length="694" mass="77268">MLISARSRLSHNDQEAPTGTTKSISISMASDTTLFETSTPIISHSGPPQHARKDKDDLPSPVLKRTGDPDIENNWSAGKRRWPELLPGVRGNINVRDVALGDYIAFGGYSHVYRGVWQRDVEVGIKILSQLDHAAAFASELFTWATIPAHPNILRFYGVCFDACQPFMISPLMRNGSLLEYLHRFKPGPRDKIRLMIEIAKGIRHLHDHKIAHTNLHARLIVIDDQGHAIISSFGFAYDARESCATGALSSFVTDPDKLMEALLVKMHNERKLAYPFVSDIVSFARIAIQIWSGGLTMQRLREEGTAQESLVALLGRCDAGIGRMGVPLPTPEEIINNLHQILADLLATPGQQPLDTPWIQEEHVTFQELIGRGGYGEVFRGMWQGNEVALKRVFRGDMGRDLYTAFASEIEIWSSLKHDNVLPLSGACLTTTFPFIVSPFMKHGTALSYLRTVPTTTYQRIKLMLDVAQGMSYLHGVGIVHADLKASNVLVRDNGSGLVCDFGYAKLESAAAPKGTDPSERVGTPRWMPPERLLEHKSSKEGDVYAMGMTAYEIWTLERPFGDVPDARLWTRIIDGDLRPCLNSMVVEMPERLKELLEECWAPEPEDRPSFKVIEAVLQEILLACPVNVPMPQEPRPTETISAKVSIKRKRRDELTVNAGDLIKVLGRFSGGIEFGTLTTPEKGGYFVRTDLE</sequence>
<feature type="domain" description="Protein kinase" evidence="6">
    <location>
        <begin position="98"/>
        <end position="367"/>
    </location>
</feature>
<dbReference type="Pfam" id="PF07714">
    <property type="entry name" value="PK_Tyr_Ser-Thr"/>
    <property type="match status" value="2"/>
</dbReference>
<feature type="region of interest" description="Disordered" evidence="5">
    <location>
        <begin position="38"/>
        <end position="75"/>
    </location>
</feature>
<accession>A0A139AEC9</accession>
<keyword evidence="8" id="KW-0808">Transferase</keyword>
<evidence type="ECO:0000259" key="6">
    <source>
        <dbReference type="PROSITE" id="PS50011"/>
    </source>
</evidence>
<keyword evidence="8" id="KW-0418">Kinase</keyword>
<dbReference type="OMA" id="PKRELTW"/>
<keyword evidence="3 4" id="KW-0067">ATP-binding</keyword>
<keyword evidence="1" id="KW-0723">Serine/threonine-protein kinase</keyword>
<dbReference type="InterPro" id="IPR017441">
    <property type="entry name" value="Protein_kinase_ATP_BS"/>
</dbReference>
<feature type="domain" description="PLD phosphodiesterase" evidence="7">
    <location>
        <begin position="212"/>
        <end position="240"/>
    </location>
</feature>
<dbReference type="PROSITE" id="PS00107">
    <property type="entry name" value="PROTEIN_KINASE_ATP"/>
    <property type="match status" value="1"/>
</dbReference>
<evidence type="ECO:0000256" key="3">
    <source>
        <dbReference type="ARBA" id="ARBA00022840"/>
    </source>
</evidence>
<feature type="compositionally biased region" description="Polar residues" evidence="5">
    <location>
        <begin position="15"/>
        <end position="25"/>
    </location>
</feature>
<gene>
    <name evidence="8" type="ORF">M427DRAFT_112207</name>
</gene>
<dbReference type="Proteomes" id="UP000070544">
    <property type="component" value="Unassembled WGS sequence"/>
</dbReference>
<dbReference type="InterPro" id="IPR011009">
    <property type="entry name" value="Kinase-like_dom_sf"/>
</dbReference>
<dbReference type="OrthoDB" id="1668230at2759"/>
<evidence type="ECO:0000259" key="7">
    <source>
        <dbReference type="PROSITE" id="PS50035"/>
    </source>
</evidence>
<reference evidence="8 9" key="1">
    <citation type="journal article" date="2015" name="Genome Biol. Evol.">
        <title>Phylogenomic analyses indicate that early fungi evolved digesting cell walls of algal ancestors of land plants.</title>
        <authorList>
            <person name="Chang Y."/>
            <person name="Wang S."/>
            <person name="Sekimoto S."/>
            <person name="Aerts A.L."/>
            <person name="Choi C."/>
            <person name="Clum A."/>
            <person name="LaButti K.M."/>
            <person name="Lindquist E.A."/>
            <person name="Yee Ngan C."/>
            <person name="Ohm R.A."/>
            <person name="Salamov A.A."/>
            <person name="Grigoriev I.V."/>
            <person name="Spatafora J.W."/>
            <person name="Berbee M.L."/>
        </authorList>
    </citation>
    <scope>NUCLEOTIDE SEQUENCE [LARGE SCALE GENOMIC DNA]</scope>
    <source>
        <strain evidence="8 9">JEL478</strain>
    </source>
</reference>
<evidence type="ECO:0000256" key="2">
    <source>
        <dbReference type="ARBA" id="ARBA00022741"/>
    </source>
</evidence>
<keyword evidence="9" id="KW-1185">Reference proteome</keyword>
<dbReference type="GO" id="GO:0004674">
    <property type="term" value="F:protein serine/threonine kinase activity"/>
    <property type="evidence" value="ECO:0007669"/>
    <property type="project" value="UniProtKB-KW"/>
</dbReference>
<evidence type="ECO:0000313" key="8">
    <source>
        <dbReference type="EMBL" id="KXS15176.1"/>
    </source>
</evidence>
<dbReference type="PROSITE" id="PS50011">
    <property type="entry name" value="PROTEIN_KINASE_DOM"/>
    <property type="match status" value="2"/>
</dbReference>
<dbReference type="InterPro" id="IPR000719">
    <property type="entry name" value="Prot_kinase_dom"/>
</dbReference>
<organism evidence="8 9">
    <name type="scientific">Gonapodya prolifera (strain JEL478)</name>
    <name type="common">Monoblepharis prolifera</name>
    <dbReference type="NCBI Taxonomy" id="1344416"/>
    <lineage>
        <taxon>Eukaryota</taxon>
        <taxon>Fungi</taxon>
        <taxon>Fungi incertae sedis</taxon>
        <taxon>Chytridiomycota</taxon>
        <taxon>Chytridiomycota incertae sedis</taxon>
        <taxon>Monoblepharidomycetes</taxon>
        <taxon>Monoblepharidales</taxon>
        <taxon>Gonapodyaceae</taxon>
        <taxon>Gonapodya</taxon>
    </lineage>
</organism>
<dbReference type="InterPro" id="IPR001245">
    <property type="entry name" value="Ser-Thr/Tyr_kinase_cat_dom"/>
</dbReference>
<dbReference type="SMART" id="SM00220">
    <property type="entry name" value="S_TKc"/>
    <property type="match status" value="1"/>
</dbReference>
<feature type="binding site" evidence="4">
    <location>
        <position position="392"/>
    </location>
    <ligand>
        <name>ATP</name>
        <dbReference type="ChEBI" id="CHEBI:30616"/>
    </ligand>
</feature>
<dbReference type="InterPro" id="IPR008271">
    <property type="entry name" value="Ser/Thr_kinase_AS"/>
</dbReference>
<dbReference type="InterPro" id="IPR001736">
    <property type="entry name" value="PLipase_D/transphosphatidylase"/>
</dbReference>
<dbReference type="SUPFAM" id="SSF56112">
    <property type="entry name" value="Protein kinase-like (PK-like)"/>
    <property type="match status" value="2"/>
</dbReference>
<evidence type="ECO:0000256" key="1">
    <source>
        <dbReference type="ARBA" id="ARBA00022527"/>
    </source>
</evidence>
<dbReference type="PANTHER" id="PTHR44329:SF298">
    <property type="entry name" value="MIXED LINEAGE KINASE DOMAIN-LIKE PROTEIN"/>
    <property type="match status" value="1"/>
</dbReference>
<dbReference type="STRING" id="1344416.A0A139AEC9"/>
<dbReference type="GO" id="GO:0005524">
    <property type="term" value="F:ATP binding"/>
    <property type="evidence" value="ECO:0007669"/>
    <property type="project" value="UniProtKB-UniRule"/>
</dbReference>
<protein>
    <submittedName>
        <fullName evidence="8">Kinase-like protein</fullName>
    </submittedName>
</protein>